<evidence type="ECO:0000256" key="5">
    <source>
        <dbReference type="ARBA" id="ARBA00011738"/>
    </source>
</evidence>
<keyword evidence="11 16" id="KW-0067">ATP-binding</keyword>
<dbReference type="NCBIfam" id="TIGR00671">
    <property type="entry name" value="baf"/>
    <property type="match status" value="1"/>
</dbReference>
<dbReference type="OrthoDB" id="9804707at2"/>
<evidence type="ECO:0000256" key="16">
    <source>
        <dbReference type="HAMAP-Rule" id="MF_01274"/>
    </source>
</evidence>
<evidence type="ECO:0000256" key="3">
    <source>
        <dbReference type="ARBA" id="ARBA00004496"/>
    </source>
</evidence>
<dbReference type="GO" id="GO:0005524">
    <property type="term" value="F:ATP binding"/>
    <property type="evidence" value="ECO:0007669"/>
    <property type="project" value="UniProtKB-UniRule"/>
</dbReference>
<feature type="binding site" evidence="16">
    <location>
        <position position="133"/>
    </location>
    <ligand>
        <name>ATP</name>
        <dbReference type="ChEBI" id="CHEBI:30616"/>
    </ligand>
</feature>
<evidence type="ECO:0000256" key="12">
    <source>
        <dbReference type="ARBA" id="ARBA00022958"/>
    </source>
</evidence>
<keyword evidence="8 16" id="KW-0808">Transferase</keyword>
<dbReference type="GO" id="GO:0015937">
    <property type="term" value="P:coenzyme A biosynthetic process"/>
    <property type="evidence" value="ECO:0007669"/>
    <property type="project" value="UniProtKB-UniRule"/>
</dbReference>
<evidence type="ECO:0000256" key="10">
    <source>
        <dbReference type="ARBA" id="ARBA00022777"/>
    </source>
</evidence>
<dbReference type="GO" id="GO:0046872">
    <property type="term" value="F:metal ion binding"/>
    <property type="evidence" value="ECO:0007669"/>
    <property type="project" value="UniProtKB-KW"/>
</dbReference>
<feature type="binding site" evidence="16">
    <location>
        <position position="185"/>
    </location>
    <ligand>
        <name>substrate</name>
    </ligand>
</feature>
<keyword evidence="9 16" id="KW-0547">Nucleotide-binding</keyword>
<evidence type="ECO:0000256" key="9">
    <source>
        <dbReference type="ARBA" id="ARBA00022741"/>
    </source>
</evidence>
<dbReference type="NCBIfam" id="NF009855">
    <property type="entry name" value="PRK13321.1"/>
    <property type="match status" value="1"/>
</dbReference>
<dbReference type="Pfam" id="PF03309">
    <property type="entry name" value="Pan_kinase"/>
    <property type="match status" value="1"/>
</dbReference>
<evidence type="ECO:0000256" key="13">
    <source>
        <dbReference type="ARBA" id="ARBA00022993"/>
    </source>
</evidence>
<protein>
    <recommendedName>
        <fullName evidence="15 16">Type III pantothenate kinase</fullName>
        <ecNumber evidence="6 16">2.7.1.33</ecNumber>
    </recommendedName>
    <alternativeName>
        <fullName evidence="16">PanK-III</fullName>
    </alternativeName>
    <alternativeName>
        <fullName evidence="16">Pantothenic acid kinase</fullName>
    </alternativeName>
</protein>
<proteinExistence type="inferred from homology"/>
<dbReference type="PANTHER" id="PTHR34265">
    <property type="entry name" value="TYPE III PANTOTHENATE KINASE"/>
    <property type="match status" value="1"/>
</dbReference>
<keyword evidence="18" id="KW-1185">Reference proteome</keyword>
<dbReference type="STRING" id="225004.SAMN02745152_01844"/>
<dbReference type="Gene3D" id="3.30.420.40">
    <property type="match status" value="2"/>
</dbReference>
<evidence type="ECO:0000256" key="2">
    <source>
        <dbReference type="ARBA" id="ARBA00001958"/>
    </source>
</evidence>
<comment type="caution">
    <text evidence="16">Lacks conserved residue(s) required for the propagation of feature annotation.</text>
</comment>
<comment type="similarity">
    <text evidence="14 16">Belongs to the type III pantothenate kinase family.</text>
</comment>
<name>A0A1T4Q5J8_9SPIR</name>
<comment type="pathway">
    <text evidence="4 16">Cofactor biosynthesis; coenzyme A biosynthesis; CoA from (R)-pantothenate: step 1/5.</text>
</comment>
<dbReference type="SUPFAM" id="SSF53067">
    <property type="entry name" value="Actin-like ATPase domain"/>
    <property type="match status" value="2"/>
</dbReference>
<reference evidence="17 18" key="1">
    <citation type="submission" date="2017-02" db="EMBL/GenBank/DDBJ databases">
        <authorList>
            <person name="Peterson S.W."/>
        </authorList>
    </citation>
    <scope>NUCLEOTIDE SEQUENCE [LARGE SCALE GENOMIC DNA]</scope>
    <source>
        <strain evidence="17 18">ATCC BAA-909</strain>
    </source>
</reference>
<keyword evidence="12 16" id="KW-0630">Potassium</keyword>
<dbReference type="GO" id="GO:0004594">
    <property type="term" value="F:pantothenate kinase activity"/>
    <property type="evidence" value="ECO:0007669"/>
    <property type="project" value="UniProtKB-UniRule"/>
</dbReference>
<dbReference type="PANTHER" id="PTHR34265:SF1">
    <property type="entry name" value="TYPE III PANTOTHENATE KINASE"/>
    <property type="match status" value="1"/>
</dbReference>
<dbReference type="EMBL" id="FUXC01000012">
    <property type="protein sequence ID" value="SJZ99042.1"/>
    <property type="molecule type" value="Genomic_DNA"/>
</dbReference>
<dbReference type="GeneID" id="303368071"/>
<evidence type="ECO:0000256" key="14">
    <source>
        <dbReference type="ARBA" id="ARBA00038036"/>
    </source>
</evidence>
<evidence type="ECO:0000256" key="7">
    <source>
        <dbReference type="ARBA" id="ARBA00022490"/>
    </source>
</evidence>
<feature type="binding site" evidence="16">
    <location>
        <begin position="6"/>
        <end position="13"/>
    </location>
    <ligand>
        <name>ATP</name>
        <dbReference type="ChEBI" id="CHEBI:30616"/>
    </ligand>
</feature>
<dbReference type="AlphaFoldDB" id="A0A1T4Q5J8"/>
<gene>
    <name evidence="16" type="primary">coaX</name>
    <name evidence="17" type="ORF">SAMN02745152_01844</name>
</gene>
<evidence type="ECO:0000256" key="1">
    <source>
        <dbReference type="ARBA" id="ARBA00001206"/>
    </source>
</evidence>
<evidence type="ECO:0000256" key="4">
    <source>
        <dbReference type="ARBA" id="ARBA00005225"/>
    </source>
</evidence>
<comment type="subunit">
    <text evidence="5 16">Homodimer.</text>
</comment>
<feature type="binding site" evidence="16">
    <location>
        <position position="130"/>
    </location>
    <ligand>
        <name>K(+)</name>
        <dbReference type="ChEBI" id="CHEBI:29103"/>
    </ligand>
</feature>
<feature type="active site" description="Proton acceptor" evidence="16">
    <location>
        <position position="109"/>
    </location>
</feature>
<dbReference type="UniPathway" id="UPA00241">
    <property type="reaction ID" value="UER00352"/>
</dbReference>
<comment type="cofactor">
    <cofactor evidence="2">
        <name>K(+)</name>
        <dbReference type="ChEBI" id="CHEBI:29103"/>
    </cofactor>
</comment>
<dbReference type="HAMAP" id="MF_01274">
    <property type="entry name" value="Pantothen_kinase_3"/>
    <property type="match status" value="1"/>
</dbReference>
<keyword evidence="10 16" id="KW-0418">Kinase</keyword>
<accession>A0A1T4Q5J8</accession>
<dbReference type="RefSeq" id="WP_078931581.1">
    <property type="nucleotide sequence ID" value="NZ_CAMEQG010000013.1"/>
</dbReference>
<evidence type="ECO:0000313" key="17">
    <source>
        <dbReference type="EMBL" id="SJZ99042.1"/>
    </source>
</evidence>
<dbReference type="InterPro" id="IPR043129">
    <property type="entry name" value="ATPase_NBD"/>
</dbReference>
<comment type="cofactor">
    <cofactor evidence="16">
        <name>NH4(+)</name>
        <dbReference type="ChEBI" id="CHEBI:28938"/>
    </cofactor>
    <cofactor evidence="16">
        <name>K(+)</name>
        <dbReference type="ChEBI" id="CHEBI:29103"/>
    </cofactor>
    <text evidence="16">A monovalent cation. Ammonium or potassium.</text>
</comment>
<evidence type="ECO:0000256" key="6">
    <source>
        <dbReference type="ARBA" id="ARBA00012102"/>
    </source>
</evidence>
<keyword evidence="7 16" id="KW-0963">Cytoplasm</keyword>
<evidence type="ECO:0000256" key="8">
    <source>
        <dbReference type="ARBA" id="ARBA00022679"/>
    </source>
</evidence>
<sequence length="260" mass="27908">MTLTLDVGNSNITGGVFDGDQLILQFRQTTHKNSSSDEIGIFLRSVLRENDISPEKITQIGICSVVPPINYSLSSGILKYFGIEPLFIQAGIKNGLKLKMQNPKEIGADLIADSIGAVSLCPNKNLIIVDLGTATTIHALTKNKEYLGGSILPGLKISVQALASGTSKLPHVDIKKSEKACATATIEAIQSGIYFGTAGAIKEICRTISSEVFKSENPEDKPYIVGTGGFAKIFESYNIFDEIFPELTLIGVKKALELNS</sequence>
<dbReference type="EC" id="2.7.1.33" evidence="6 16"/>
<evidence type="ECO:0000256" key="15">
    <source>
        <dbReference type="ARBA" id="ARBA00040883"/>
    </source>
</evidence>
<evidence type="ECO:0000256" key="11">
    <source>
        <dbReference type="ARBA" id="ARBA00022840"/>
    </source>
</evidence>
<keyword evidence="16" id="KW-0479">Metal-binding</keyword>
<organism evidence="17 18">
    <name type="scientific">Treponema berlinense</name>
    <dbReference type="NCBI Taxonomy" id="225004"/>
    <lineage>
        <taxon>Bacteria</taxon>
        <taxon>Pseudomonadati</taxon>
        <taxon>Spirochaetota</taxon>
        <taxon>Spirochaetia</taxon>
        <taxon>Spirochaetales</taxon>
        <taxon>Treponemataceae</taxon>
        <taxon>Treponema</taxon>
    </lineage>
</organism>
<feature type="binding site" evidence="16">
    <location>
        <begin position="107"/>
        <end position="110"/>
    </location>
    <ligand>
        <name>substrate</name>
    </ligand>
</feature>
<keyword evidence="13 16" id="KW-0173">Coenzyme A biosynthesis</keyword>
<comment type="function">
    <text evidence="16">Catalyzes the phosphorylation of pantothenate (Pan), the first step in CoA biosynthesis.</text>
</comment>
<evidence type="ECO:0000313" key="18">
    <source>
        <dbReference type="Proteomes" id="UP000190395"/>
    </source>
</evidence>
<dbReference type="Proteomes" id="UP000190395">
    <property type="component" value="Unassembled WGS sequence"/>
</dbReference>
<comment type="subcellular location">
    <subcellularLocation>
        <location evidence="3 16">Cytoplasm</location>
    </subcellularLocation>
</comment>
<dbReference type="InterPro" id="IPR004619">
    <property type="entry name" value="Type_III_PanK"/>
</dbReference>
<dbReference type="GO" id="GO:0005737">
    <property type="term" value="C:cytoplasm"/>
    <property type="evidence" value="ECO:0007669"/>
    <property type="project" value="UniProtKB-SubCell"/>
</dbReference>
<dbReference type="CDD" id="cd24015">
    <property type="entry name" value="ASKHA_NBD_PanK-III"/>
    <property type="match status" value="1"/>
</dbReference>
<comment type="catalytic activity">
    <reaction evidence="1 16">
        <text>(R)-pantothenate + ATP = (R)-4'-phosphopantothenate + ADP + H(+)</text>
        <dbReference type="Rhea" id="RHEA:16373"/>
        <dbReference type="ChEBI" id="CHEBI:10986"/>
        <dbReference type="ChEBI" id="CHEBI:15378"/>
        <dbReference type="ChEBI" id="CHEBI:29032"/>
        <dbReference type="ChEBI" id="CHEBI:30616"/>
        <dbReference type="ChEBI" id="CHEBI:456216"/>
        <dbReference type="EC" id="2.7.1.33"/>
    </reaction>
</comment>